<dbReference type="RefSeq" id="WP_015405444.1">
    <property type="nucleotide sequence ID" value="NC_020304.1"/>
</dbReference>
<dbReference type="KEGG" id="dsf:UWK_03233"/>
<dbReference type="EMBL" id="CP003985">
    <property type="protein sequence ID" value="AGF79760.1"/>
    <property type="molecule type" value="Genomic_DNA"/>
</dbReference>
<dbReference type="OrthoDB" id="9781616at2"/>
<organism evidence="1 2">
    <name type="scientific">Desulfocapsa sulfexigens (strain DSM 10523 / SB164P1)</name>
    <dbReference type="NCBI Taxonomy" id="1167006"/>
    <lineage>
        <taxon>Bacteria</taxon>
        <taxon>Pseudomonadati</taxon>
        <taxon>Thermodesulfobacteriota</taxon>
        <taxon>Desulfobulbia</taxon>
        <taxon>Desulfobulbales</taxon>
        <taxon>Desulfocapsaceae</taxon>
        <taxon>Desulfocapsa</taxon>
    </lineage>
</organism>
<name>M1PJM3_DESSD</name>
<dbReference type="Pfam" id="PF06245">
    <property type="entry name" value="DUF1015"/>
    <property type="match status" value="1"/>
</dbReference>
<dbReference type="PANTHER" id="PTHR36454">
    <property type="entry name" value="LMO2823 PROTEIN"/>
    <property type="match status" value="1"/>
</dbReference>
<dbReference type="HOGENOM" id="CLU_031277_2_0_7"/>
<dbReference type="AlphaFoldDB" id="M1PJM3"/>
<sequence length="458" mass="52364">MAFVAPFKGIYFNVEKTGSLDDVVTPPYDVISENAVESYTAKNPYSMIRLDITKNPGGAVGSDKRYQNVADLFQKWLDQDVLRRDKQAALYLYTVQYKHPSGKMLTRKGVVTLVGLSEFDEGVVKPHEETFESVISDRLRLLDATKAQFSQIFSLYSDEENRVLSLLDAAKEHDPMGSITDGDGCIHSLYRVTDGAVIMQVQDFFMDKALYIADGHHRYRTALSYRRLERERNPDFSEKDPANHIMMYLCPMEDPGLSVLPTHRLLHWPGKLSVDALMNRLAPFFELDEITGGTREVLLCEVFSRMEEEEQKTVDKRTTFGVYHPGEDRCFLLTTRPEAYESLKEKPAQLQELDVVVLSDVIVQGALELDHHRCEEENLIHYFSDPDEAIDEAVKKCATQESQTHLLFVMNPTRVKQVQQVADEKLIMPHKSTYFYPKIMTGLLFNQQISGEEVDRLS</sequence>
<proteinExistence type="predicted"/>
<dbReference type="Proteomes" id="UP000011721">
    <property type="component" value="Chromosome"/>
</dbReference>
<evidence type="ECO:0000313" key="2">
    <source>
        <dbReference type="Proteomes" id="UP000011721"/>
    </source>
</evidence>
<keyword evidence="2" id="KW-1185">Reference proteome</keyword>
<protein>
    <recommendedName>
        <fullName evidence="3">DUF1015 domain-containing protein</fullName>
    </recommendedName>
</protein>
<dbReference type="PANTHER" id="PTHR36454:SF1">
    <property type="entry name" value="DUF1015 DOMAIN-CONTAINING PROTEIN"/>
    <property type="match status" value="1"/>
</dbReference>
<dbReference type="PATRIC" id="fig|1167006.5.peg.3490"/>
<reference evidence="2" key="1">
    <citation type="journal article" date="2013" name="Stand. Genomic Sci.">
        <title>Complete genome sequence of Desulfocapsa sulfexigens, a marine deltaproteobacterium specialized in disproportionating inorganic sulfur compounds.</title>
        <authorList>
            <person name="Finster K.W."/>
            <person name="Kjeldsen K.U."/>
            <person name="Kube M."/>
            <person name="Reinhardt R."/>
            <person name="Mussmann M."/>
            <person name="Amann R."/>
            <person name="Schreiber L."/>
        </authorList>
    </citation>
    <scope>NUCLEOTIDE SEQUENCE [LARGE SCALE GENOMIC DNA]</scope>
    <source>
        <strain evidence="2">DSM 10523 / SB164P1</strain>
    </source>
</reference>
<evidence type="ECO:0008006" key="3">
    <source>
        <dbReference type="Google" id="ProtNLM"/>
    </source>
</evidence>
<dbReference type="eggNOG" id="COG4198">
    <property type="taxonomic scope" value="Bacteria"/>
</dbReference>
<accession>M1PJM3</accession>
<dbReference type="PIRSF" id="PIRSF033563">
    <property type="entry name" value="UCP033563"/>
    <property type="match status" value="1"/>
</dbReference>
<gene>
    <name evidence="1" type="ordered locus">UWK_03233</name>
</gene>
<dbReference type="InterPro" id="IPR008323">
    <property type="entry name" value="UCP033563"/>
</dbReference>
<dbReference type="STRING" id="1167006.UWK_03233"/>
<evidence type="ECO:0000313" key="1">
    <source>
        <dbReference type="EMBL" id="AGF79760.1"/>
    </source>
</evidence>